<dbReference type="HOGENOM" id="CLU_147649_0_0_1"/>
<dbReference type="PANTHER" id="PTHR34268:SF14">
    <property type="entry name" value="OS01G0321850 PROTEIN"/>
    <property type="match status" value="1"/>
</dbReference>
<dbReference type="EnsemblPlants" id="OGLUM01G15060.1">
    <property type="protein sequence ID" value="OGLUM01G15060.1"/>
    <property type="gene ID" value="OGLUM01G15060"/>
</dbReference>
<keyword evidence="2" id="KW-1133">Transmembrane helix</keyword>
<organism evidence="3">
    <name type="scientific">Oryza glumipatula</name>
    <dbReference type="NCBI Taxonomy" id="40148"/>
    <lineage>
        <taxon>Eukaryota</taxon>
        <taxon>Viridiplantae</taxon>
        <taxon>Streptophyta</taxon>
        <taxon>Embryophyta</taxon>
        <taxon>Tracheophyta</taxon>
        <taxon>Spermatophyta</taxon>
        <taxon>Magnoliopsida</taxon>
        <taxon>Liliopsida</taxon>
        <taxon>Poales</taxon>
        <taxon>Poaceae</taxon>
        <taxon>BOP clade</taxon>
        <taxon>Oryzoideae</taxon>
        <taxon>Oryzeae</taxon>
        <taxon>Oryzinae</taxon>
        <taxon>Oryza</taxon>
    </lineage>
</organism>
<dbReference type="Proteomes" id="UP000026961">
    <property type="component" value="Chromosome 1"/>
</dbReference>
<reference evidence="3" key="1">
    <citation type="submission" date="2013-08" db="EMBL/GenBank/DDBJ databases">
        <title>Oryza genome evolution.</title>
        <authorList>
            <person name="Wing R.A."/>
            <person name="Panaud O."/>
            <person name="Oliveira A.C."/>
        </authorList>
    </citation>
    <scope>NUCLEOTIDE SEQUENCE</scope>
</reference>
<evidence type="ECO:0000256" key="2">
    <source>
        <dbReference type="SAM" id="Phobius"/>
    </source>
</evidence>
<dbReference type="eggNOG" id="ENOG502R5YJ">
    <property type="taxonomic scope" value="Eukaryota"/>
</dbReference>
<proteinExistence type="predicted"/>
<sequence length="121" mass="13022">MDHFDLLALSGNNETLAKFAAFVVVQALVYLILSRSSAVFFSGAGAGTASFRRPAVERSESARRRMAALLAAEMTPRRSGDAPPTPAGIQRRGRRSNDDDGGDVCVDVELELMLIRCSFSS</sequence>
<keyword evidence="2" id="KW-0812">Transmembrane</keyword>
<keyword evidence="2" id="KW-0472">Membrane</keyword>
<evidence type="ECO:0000313" key="4">
    <source>
        <dbReference type="Proteomes" id="UP000026961"/>
    </source>
</evidence>
<reference evidence="3" key="3">
    <citation type="submission" date="2018-05" db="EMBL/GenBank/DDBJ databases">
        <title>OgluRS3 (Oryza glumaepatula Reference Sequence Version 3).</title>
        <authorList>
            <person name="Zhang J."/>
            <person name="Kudrna D."/>
            <person name="Lee S."/>
            <person name="Talag J."/>
            <person name="Welchert J."/>
            <person name="Wing R.A."/>
        </authorList>
    </citation>
    <scope>NUCLEOTIDE SEQUENCE [LARGE SCALE GENOMIC DNA]</scope>
</reference>
<accession>A0A0D9Y7L4</accession>
<dbReference type="Gramene" id="OGLUM01G15060.1">
    <property type="protein sequence ID" value="OGLUM01G15060.1"/>
    <property type="gene ID" value="OGLUM01G15060"/>
</dbReference>
<protein>
    <submittedName>
        <fullName evidence="3">Uncharacterized protein</fullName>
    </submittedName>
</protein>
<keyword evidence="4" id="KW-1185">Reference proteome</keyword>
<dbReference type="AlphaFoldDB" id="A0A0D9Y7L4"/>
<reference evidence="3" key="2">
    <citation type="submission" date="2015-04" db="UniProtKB">
        <authorList>
            <consortium name="EnsemblPlants"/>
        </authorList>
    </citation>
    <scope>IDENTIFICATION</scope>
</reference>
<feature type="transmembrane region" description="Helical" evidence="2">
    <location>
        <begin position="15"/>
        <end position="33"/>
    </location>
</feature>
<feature type="region of interest" description="Disordered" evidence="1">
    <location>
        <begin position="73"/>
        <end position="103"/>
    </location>
</feature>
<name>A0A0D9Y7L4_9ORYZ</name>
<dbReference type="PANTHER" id="PTHR34268">
    <property type="entry name" value="OS01G0321850 PROTEIN"/>
    <property type="match status" value="1"/>
</dbReference>
<evidence type="ECO:0000256" key="1">
    <source>
        <dbReference type="SAM" id="MobiDB-lite"/>
    </source>
</evidence>
<evidence type="ECO:0000313" key="3">
    <source>
        <dbReference type="EnsemblPlants" id="OGLUM01G15060.1"/>
    </source>
</evidence>